<dbReference type="PROSITE" id="PS50112">
    <property type="entry name" value="PAS"/>
    <property type="match status" value="1"/>
</dbReference>
<reference evidence="9 10" key="1">
    <citation type="submission" date="2017-07" db="EMBL/GenBank/DDBJ databases">
        <authorList>
            <person name="Sun Z.S."/>
            <person name="Albrecht U."/>
            <person name="Echele G."/>
            <person name="Lee C.C."/>
        </authorList>
    </citation>
    <scope>NUCLEOTIDE SEQUENCE [LARGE SCALE GENOMIC DNA]</scope>
    <source>
        <strain evidence="10">type strain: KCTC 22618</strain>
    </source>
</reference>
<dbReference type="InterPro" id="IPR052162">
    <property type="entry name" value="Sensor_kinase/Photoreceptor"/>
</dbReference>
<dbReference type="InterPro" id="IPR003594">
    <property type="entry name" value="HATPase_dom"/>
</dbReference>
<evidence type="ECO:0000313" key="10">
    <source>
        <dbReference type="Proteomes" id="UP000215214"/>
    </source>
</evidence>
<evidence type="ECO:0000256" key="5">
    <source>
        <dbReference type="ARBA" id="ARBA00022777"/>
    </source>
</evidence>
<dbReference type="Pfam" id="PF02518">
    <property type="entry name" value="HATPase_c"/>
    <property type="match status" value="1"/>
</dbReference>
<dbReference type="PROSITE" id="PS50109">
    <property type="entry name" value="HIS_KIN"/>
    <property type="match status" value="1"/>
</dbReference>
<dbReference type="InterPro" id="IPR000014">
    <property type="entry name" value="PAS"/>
</dbReference>
<dbReference type="InterPro" id="IPR036890">
    <property type="entry name" value="HATPase_C_sf"/>
</dbReference>
<gene>
    <name evidence="9" type="ORF">TJEJU_3365</name>
</gene>
<organism evidence="9 10">
    <name type="scientific">Tenacibaculum jejuense</name>
    <dbReference type="NCBI Taxonomy" id="584609"/>
    <lineage>
        <taxon>Bacteria</taxon>
        <taxon>Pseudomonadati</taxon>
        <taxon>Bacteroidota</taxon>
        <taxon>Flavobacteriia</taxon>
        <taxon>Flavobacteriales</taxon>
        <taxon>Flavobacteriaceae</taxon>
        <taxon>Tenacibaculum</taxon>
    </lineage>
</organism>
<dbReference type="AlphaFoldDB" id="A0A238UD83"/>
<dbReference type="InterPro" id="IPR003661">
    <property type="entry name" value="HisK_dim/P_dom"/>
</dbReference>
<dbReference type="CDD" id="cd00082">
    <property type="entry name" value="HisKA"/>
    <property type="match status" value="1"/>
</dbReference>
<dbReference type="RefSeq" id="WP_095073949.1">
    <property type="nucleotide sequence ID" value="NZ_LT899436.1"/>
</dbReference>
<keyword evidence="4 9" id="KW-0808">Transferase</keyword>
<dbReference type="InterPro" id="IPR001610">
    <property type="entry name" value="PAC"/>
</dbReference>
<evidence type="ECO:0000313" key="9">
    <source>
        <dbReference type="EMBL" id="SNR17015.1"/>
    </source>
</evidence>
<dbReference type="InterPro" id="IPR000700">
    <property type="entry name" value="PAS-assoc_C"/>
</dbReference>
<evidence type="ECO:0000259" key="7">
    <source>
        <dbReference type="PROSITE" id="PS50112"/>
    </source>
</evidence>
<dbReference type="PRINTS" id="PR00344">
    <property type="entry name" value="BCTRLSENSOR"/>
</dbReference>
<dbReference type="EMBL" id="LT899436">
    <property type="protein sequence ID" value="SNR17015.1"/>
    <property type="molecule type" value="Genomic_DNA"/>
</dbReference>
<protein>
    <recommendedName>
        <fullName evidence="2">histidine kinase</fullName>
        <ecNumber evidence="2">2.7.13.3</ecNumber>
    </recommendedName>
</protein>
<dbReference type="InterPro" id="IPR035965">
    <property type="entry name" value="PAS-like_dom_sf"/>
</dbReference>
<evidence type="ECO:0000256" key="3">
    <source>
        <dbReference type="ARBA" id="ARBA00022553"/>
    </source>
</evidence>
<dbReference type="PANTHER" id="PTHR43304:SF1">
    <property type="entry name" value="PAC DOMAIN-CONTAINING PROTEIN"/>
    <property type="match status" value="1"/>
</dbReference>
<evidence type="ECO:0000256" key="1">
    <source>
        <dbReference type="ARBA" id="ARBA00000085"/>
    </source>
</evidence>
<accession>A0A238UD83</accession>
<feature type="domain" description="PAC" evidence="8">
    <location>
        <begin position="117"/>
        <end position="169"/>
    </location>
</feature>
<dbReference type="SMART" id="SM00086">
    <property type="entry name" value="PAC"/>
    <property type="match status" value="1"/>
</dbReference>
<dbReference type="Gene3D" id="3.30.565.10">
    <property type="entry name" value="Histidine kinase-like ATPase, C-terminal domain"/>
    <property type="match status" value="1"/>
</dbReference>
<keyword evidence="3" id="KW-0597">Phosphoprotein</keyword>
<dbReference type="InterPro" id="IPR005467">
    <property type="entry name" value="His_kinase_dom"/>
</dbReference>
<evidence type="ECO:0000259" key="8">
    <source>
        <dbReference type="PROSITE" id="PS50113"/>
    </source>
</evidence>
<keyword evidence="10" id="KW-1185">Reference proteome</keyword>
<sequence length="395" mass="45844">MSDAKIALLEKALNRERLARKAAEKILEDKSLELYQTNQNLRNVLSEKEIHLESLFKTIVDPYILMDLYGNVLKMNDASQNFFGYTDTFNVTKSLYKEDVPYAMESYATLLKQGTFKNFRARVYNKDKELRWIEINSSLVYNEANEPVFAHGIVRDITEDLTAQKEREELLNHLTISNKELNDFAHVVSHDLKAPLRSMNALVTWLHEDFSQITDNEDIEKNFQLLIKKIDKMDHLINGILKYAGVDKIERADRQVDLDFVVGEITETIHVPNHVKIDIPYKLPTIRGDKFRLHQLFQNLISNAIKYAKEDNGLVTVSYTDKEEYWEFRIQDNGKGIEEKYHKKIFDIFQTLDDHHNSTGIGLAIVTKIIALYQGKIWVESELGKGATFIFLLPK</sequence>
<proteinExistence type="predicted"/>
<dbReference type="SMART" id="SM00388">
    <property type="entry name" value="HisKA"/>
    <property type="match status" value="1"/>
</dbReference>
<dbReference type="GO" id="GO:0000155">
    <property type="term" value="F:phosphorelay sensor kinase activity"/>
    <property type="evidence" value="ECO:0007669"/>
    <property type="project" value="InterPro"/>
</dbReference>
<dbReference type="Pfam" id="PF00512">
    <property type="entry name" value="HisKA"/>
    <property type="match status" value="1"/>
</dbReference>
<dbReference type="InterPro" id="IPR036097">
    <property type="entry name" value="HisK_dim/P_sf"/>
</dbReference>
<dbReference type="EC" id="2.7.13.3" evidence="2"/>
<dbReference type="SUPFAM" id="SSF55785">
    <property type="entry name" value="PYP-like sensor domain (PAS domain)"/>
    <property type="match status" value="1"/>
</dbReference>
<dbReference type="Gene3D" id="3.30.450.20">
    <property type="entry name" value="PAS domain"/>
    <property type="match status" value="1"/>
</dbReference>
<dbReference type="SMART" id="SM00387">
    <property type="entry name" value="HATPase_c"/>
    <property type="match status" value="1"/>
</dbReference>
<dbReference type="Proteomes" id="UP000215214">
    <property type="component" value="Chromosome TJEJU"/>
</dbReference>
<dbReference type="FunFam" id="3.30.565.10:FF:000006">
    <property type="entry name" value="Sensor histidine kinase WalK"/>
    <property type="match status" value="1"/>
</dbReference>
<feature type="domain" description="PAS" evidence="7">
    <location>
        <begin position="48"/>
        <end position="86"/>
    </location>
</feature>
<dbReference type="PROSITE" id="PS50113">
    <property type="entry name" value="PAC"/>
    <property type="match status" value="1"/>
</dbReference>
<name>A0A238UD83_9FLAO</name>
<dbReference type="Gene3D" id="1.10.287.130">
    <property type="match status" value="1"/>
</dbReference>
<dbReference type="CDD" id="cd00130">
    <property type="entry name" value="PAS"/>
    <property type="match status" value="1"/>
</dbReference>
<comment type="catalytic activity">
    <reaction evidence="1">
        <text>ATP + protein L-histidine = ADP + protein N-phospho-L-histidine.</text>
        <dbReference type="EC" id="2.7.13.3"/>
    </reaction>
</comment>
<dbReference type="SUPFAM" id="SSF55874">
    <property type="entry name" value="ATPase domain of HSP90 chaperone/DNA topoisomerase II/histidine kinase"/>
    <property type="match status" value="1"/>
</dbReference>
<evidence type="ECO:0000256" key="4">
    <source>
        <dbReference type="ARBA" id="ARBA00022679"/>
    </source>
</evidence>
<dbReference type="SUPFAM" id="SSF47384">
    <property type="entry name" value="Homodimeric domain of signal transducing histidine kinase"/>
    <property type="match status" value="1"/>
</dbReference>
<dbReference type="PANTHER" id="PTHR43304">
    <property type="entry name" value="PHYTOCHROME-LIKE PROTEIN CPH1"/>
    <property type="match status" value="1"/>
</dbReference>
<feature type="domain" description="Histidine kinase" evidence="6">
    <location>
        <begin position="187"/>
        <end position="395"/>
    </location>
</feature>
<evidence type="ECO:0000259" key="6">
    <source>
        <dbReference type="PROSITE" id="PS50109"/>
    </source>
</evidence>
<dbReference type="KEGG" id="tje:TJEJU_3365"/>
<dbReference type="InterPro" id="IPR004358">
    <property type="entry name" value="Sig_transdc_His_kin-like_C"/>
</dbReference>
<evidence type="ECO:0000256" key="2">
    <source>
        <dbReference type="ARBA" id="ARBA00012438"/>
    </source>
</evidence>
<keyword evidence="5 9" id="KW-0418">Kinase</keyword>
<dbReference type="OrthoDB" id="9781208at2"/>
<dbReference type="Pfam" id="PF13426">
    <property type="entry name" value="PAS_9"/>
    <property type="match status" value="1"/>
</dbReference>
<dbReference type="NCBIfam" id="TIGR00229">
    <property type="entry name" value="sensory_box"/>
    <property type="match status" value="1"/>
</dbReference>